<keyword evidence="3" id="KW-1133">Transmembrane helix</keyword>
<dbReference type="PROSITE" id="PS50110">
    <property type="entry name" value="RESPONSE_REGULATORY"/>
    <property type="match status" value="1"/>
</dbReference>
<evidence type="ECO:0000313" key="5">
    <source>
        <dbReference type="EMBL" id="GCE14386.1"/>
    </source>
</evidence>
<keyword evidence="3" id="KW-0812">Transmembrane</keyword>
<dbReference type="RefSeq" id="WP_126581797.1">
    <property type="nucleotide sequence ID" value="NZ_BIFR01000001.1"/>
</dbReference>
<feature type="modified residue" description="4-aspartylphosphate" evidence="1">
    <location>
        <position position="54"/>
    </location>
</feature>
<evidence type="ECO:0000256" key="3">
    <source>
        <dbReference type="SAM" id="Phobius"/>
    </source>
</evidence>
<feature type="coiled-coil region" evidence="2">
    <location>
        <begin position="115"/>
        <end position="142"/>
    </location>
</feature>
<dbReference type="InterPro" id="IPR001789">
    <property type="entry name" value="Sig_transdc_resp-reg_receiver"/>
</dbReference>
<dbReference type="InterPro" id="IPR011006">
    <property type="entry name" value="CheY-like_superfamily"/>
</dbReference>
<dbReference type="SMART" id="SM00448">
    <property type="entry name" value="REC"/>
    <property type="match status" value="1"/>
</dbReference>
<dbReference type="SUPFAM" id="SSF52172">
    <property type="entry name" value="CheY-like"/>
    <property type="match status" value="1"/>
</dbReference>
<gene>
    <name evidence="5" type="ORF">KTT_42450</name>
</gene>
<evidence type="ECO:0000313" key="6">
    <source>
        <dbReference type="Proteomes" id="UP000287352"/>
    </source>
</evidence>
<dbReference type="AlphaFoldDB" id="A0A402A5Q5"/>
<dbReference type="GO" id="GO:0000160">
    <property type="term" value="P:phosphorelay signal transduction system"/>
    <property type="evidence" value="ECO:0007669"/>
    <property type="project" value="InterPro"/>
</dbReference>
<evidence type="ECO:0000259" key="4">
    <source>
        <dbReference type="PROSITE" id="PS50110"/>
    </source>
</evidence>
<reference evidence="6" key="1">
    <citation type="submission" date="2018-12" db="EMBL/GenBank/DDBJ databases">
        <title>Tengunoibacter tsumagoiensis gen. nov., sp. nov., Dictyobacter kobayashii sp. nov., D. alpinus sp. nov., and D. joshuensis sp. nov. and description of Dictyobacteraceae fam. nov. within the order Ktedonobacterales isolated from Tengu-no-mugimeshi.</title>
        <authorList>
            <person name="Wang C.M."/>
            <person name="Zheng Y."/>
            <person name="Sakai Y."/>
            <person name="Toyoda A."/>
            <person name="Minakuchi Y."/>
            <person name="Abe K."/>
            <person name="Yokota A."/>
            <person name="Yabe S."/>
        </authorList>
    </citation>
    <scope>NUCLEOTIDE SEQUENCE [LARGE SCALE GENOMIC DNA]</scope>
    <source>
        <strain evidence="6">Uno3</strain>
    </source>
</reference>
<protein>
    <recommendedName>
        <fullName evidence="4">Response regulatory domain-containing protein</fullName>
    </recommendedName>
</protein>
<keyword evidence="6" id="KW-1185">Reference proteome</keyword>
<feature type="domain" description="Response regulatory" evidence="4">
    <location>
        <begin position="6"/>
        <end position="118"/>
    </location>
</feature>
<accession>A0A402A5Q5</accession>
<dbReference type="EMBL" id="BIFR01000001">
    <property type="protein sequence ID" value="GCE14386.1"/>
    <property type="molecule type" value="Genomic_DNA"/>
</dbReference>
<feature type="transmembrane region" description="Helical" evidence="3">
    <location>
        <begin position="168"/>
        <end position="187"/>
    </location>
</feature>
<keyword evidence="3" id="KW-0472">Membrane</keyword>
<keyword evidence="1" id="KW-0597">Phosphoprotein</keyword>
<dbReference type="OrthoDB" id="158681at2"/>
<keyword evidence="2" id="KW-0175">Coiled coil</keyword>
<dbReference type="Gene3D" id="1.10.287.70">
    <property type="match status" value="1"/>
</dbReference>
<comment type="caution">
    <text evidence="5">The sequence shown here is derived from an EMBL/GenBank/DDBJ whole genome shotgun (WGS) entry which is preliminary data.</text>
</comment>
<sequence>MSQGPTVLLVEADPSLRRLISLGLQHQGWQVIEANSCASTPTYPETVFDLLVVDIDSGVNRNLAFLEHVQADPSLAELPTVLLSWDQSPVQTSLPEQAVCLSKPFDARALYTAATHLLQVRAERLAAQVAQAEERLLATYRQQTAPSIWPIITAAGMLLVVTGMLMQLAIAIVGIVIVAMAIIMWGVGTHSSQNEIAPTLSQTSA</sequence>
<evidence type="ECO:0000256" key="1">
    <source>
        <dbReference type="PROSITE-ProRule" id="PRU00169"/>
    </source>
</evidence>
<name>A0A402A5Q5_9CHLR</name>
<evidence type="ECO:0000256" key="2">
    <source>
        <dbReference type="SAM" id="Coils"/>
    </source>
</evidence>
<organism evidence="5 6">
    <name type="scientific">Tengunoibacter tsumagoiensis</name>
    <dbReference type="NCBI Taxonomy" id="2014871"/>
    <lineage>
        <taxon>Bacteria</taxon>
        <taxon>Bacillati</taxon>
        <taxon>Chloroflexota</taxon>
        <taxon>Ktedonobacteria</taxon>
        <taxon>Ktedonobacterales</taxon>
        <taxon>Dictyobacteraceae</taxon>
        <taxon>Tengunoibacter</taxon>
    </lineage>
</organism>
<proteinExistence type="predicted"/>
<dbReference type="Proteomes" id="UP000287352">
    <property type="component" value="Unassembled WGS sequence"/>
</dbReference>
<dbReference type="Gene3D" id="3.40.50.2300">
    <property type="match status" value="1"/>
</dbReference>